<sequence length="255" mass="28919">MQENDEANKLAFNFFFPSNDEKENEAPPDCLHILDMYRKTILEYPPGAGGTGGEEDQSNNNNRKKMIPKEGDDIIRSAVELYEAGIKIRRSKTKSLRDIKFKKNGELWLPMIIVDDSTEPLFLNLIAFERFHVGAGNEVTAFVFFMDNIIDDARDIALLHSKDIVQNGIGSDKAAAKLFNSLSKDVTLNQNSHLGEVYTSVNAYCKKKWPKYRANLKHTYFTSPWALLSVVAAIFLFALTITQTAYTIYPFYKGK</sequence>
<evidence type="ECO:0000313" key="1">
    <source>
        <dbReference type="EMBL" id="KAI5678136.1"/>
    </source>
</evidence>
<name>A0ACC0BZN0_CATRO</name>
<organism evidence="1 2">
    <name type="scientific">Catharanthus roseus</name>
    <name type="common">Madagascar periwinkle</name>
    <name type="synonym">Vinca rosea</name>
    <dbReference type="NCBI Taxonomy" id="4058"/>
    <lineage>
        <taxon>Eukaryota</taxon>
        <taxon>Viridiplantae</taxon>
        <taxon>Streptophyta</taxon>
        <taxon>Embryophyta</taxon>
        <taxon>Tracheophyta</taxon>
        <taxon>Spermatophyta</taxon>
        <taxon>Magnoliopsida</taxon>
        <taxon>eudicotyledons</taxon>
        <taxon>Gunneridae</taxon>
        <taxon>Pentapetalae</taxon>
        <taxon>asterids</taxon>
        <taxon>lamiids</taxon>
        <taxon>Gentianales</taxon>
        <taxon>Apocynaceae</taxon>
        <taxon>Rauvolfioideae</taxon>
        <taxon>Vinceae</taxon>
        <taxon>Catharanthinae</taxon>
        <taxon>Catharanthus</taxon>
    </lineage>
</organism>
<dbReference type="Proteomes" id="UP001060085">
    <property type="component" value="Linkage Group LG02"/>
</dbReference>
<comment type="caution">
    <text evidence="1">The sequence shown here is derived from an EMBL/GenBank/DDBJ whole genome shotgun (WGS) entry which is preliminary data.</text>
</comment>
<evidence type="ECO:0000313" key="2">
    <source>
        <dbReference type="Proteomes" id="UP001060085"/>
    </source>
</evidence>
<reference evidence="2" key="1">
    <citation type="journal article" date="2023" name="Nat. Plants">
        <title>Single-cell RNA sequencing provides a high-resolution roadmap for understanding the multicellular compartmentation of specialized metabolism.</title>
        <authorList>
            <person name="Sun S."/>
            <person name="Shen X."/>
            <person name="Li Y."/>
            <person name="Li Y."/>
            <person name="Wang S."/>
            <person name="Li R."/>
            <person name="Zhang H."/>
            <person name="Shen G."/>
            <person name="Guo B."/>
            <person name="Wei J."/>
            <person name="Xu J."/>
            <person name="St-Pierre B."/>
            <person name="Chen S."/>
            <person name="Sun C."/>
        </authorList>
    </citation>
    <scope>NUCLEOTIDE SEQUENCE [LARGE SCALE GENOMIC DNA]</scope>
</reference>
<protein>
    <submittedName>
        <fullName evidence="1">Uncharacterized protein</fullName>
    </submittedName>
</protein>
<dbReference type="EMBL" id="CM044702">
    <property type="protein sequence ID" value="KAI5678136.1"/>
    <property type="molecule type" value="Genomic_DNA"/>
</dbReference>
<proteinExistence type="predicted"/>
<keyword evidence="2" id="KW-1185">Reference proteome</keyword>
<accession>A0ACC0BZN0</accession>
<gene>
    <name evidence="1" type="ORF">M9H77_09086</name>
</gene>